<organism evidence="3 4">
    <name type="scientific">Loigolactobacillus bifermentans DSM 20003</name>
    <dbReference type="NCBI Taxonomy" id="1423726"/>
    <lineage>
        <taxon>Bacteria</taxon>
        <taxon>Bacillati</taxon>
        <taxon>Bacillota</taxon>
        <taxon>Bacilli</taxon>
        <taxon>Lactobacillales</taxon>
        <taxon>Lactobacillaceae</taxon>
        <taxon>Loigolactobacillus</taxon>
    </lineage>
</organism>
<dbReference type="GO" id="GO:0046872">
    <property type="term" value="F:metal ion binding"/>
    <property type="evidence" value="ECO:0007669"/>
    <property type="project" value="UniProtKB-KW"/>
</dbReference>
<dbReference type="PANTHER" id="PTHR33542:SF3">
    <property type="entry name" value="SIROHYDROCHLORIN FERROCHELATASE, CHLOROPLASTIC"/>
    <property type="match status" value="1"/>
</dbReference>
<dbReference type="SUPFAM" id="SSF53800">
    <property type="entry name" value="Chelatase"/>
    <property type="match status" value="1"/>
</dbReference>
<dbReference type="STRING" id="1423726.FC07_GL000404"/>
<comment type="caution">
    <text evidence="3">The sequence shown here is derived from an EMBL/GenBank/DDBJ whole genome shotgun (WGS) entry which is preliminary data.</text>
</comment>
<proteinExistence type="predicted"/>
<dbReference type="GO" id="GO:0016829">
    <property type="term" value="F:lyase activity"/>
    <property type="evidence" value="ECO:0007669"/>
    <property type="project" value="UniProtKB-KW"/>
</dbReference>
<dbReference type="InterPro" id="IPR002762">
    <property type="entry name" value="CbiX-like"/>
</dbReference>
<reference evidence="3 4" key="1">
    <citation type="journal article" date="2015" name="Genome Announc.">
        <title>Expanding the biotechnology potential of lactobacilli through comparative genomics of 213 strains and associated genera.</title>
        <authorList>
            <person name="Sun Z."/>
            <person name="Harris H.M."/>
            <person name="McCann A."/>
            <person name="Guo C."/>
            <person name="Argimon S."/>
            <person name="Zhang W."/>
            <person name="Yang X."/>
            <person name="Jeffery I.B."/>
            <person name="Cooney J.C."/>
            <person name="Kagawa T.F."/>
            <person name="Liu W."/>
            <person name="Song Y."/>
            <person name="Salvetti E."/>
            <person name="Wrobel A."/>
            <person name="Rasinkangas P."/>
            <person name="Parkhill J."/>
            <person name="Rea M.C."/>
            <person name="O'Sullivan O."/>
            <person name="Ritari J."/>
            <person name="Douillard F.P."/>
            <person name="Paul Ross R."/>
            <person name="Yang R."/>
            <person name="Briner A.E."/>
            <person name="Felis G.E."/>
            <person name="de Vos W.M."/>
            <person name="Barrangou R."/>
            <person name="Klaenhammer T.R."/>
            <person name="Caufield P.W."/>
            <person name="Cui Y."/>
            <person name="Zhang H."/>
            <person name="O'Toole P.W."/>
        </authorList>
    </citation>
    <scope>NUCLEOTIDE SEQUENCE [LARGE SCALE GENOMIC DNA]</scope>
    <source>
        <strain evidence="3 4">DSM 20003</strain>
    </source>
</reference>
<dbReference type="InterPro" id="IPR050963">
    <property type="entry name" value="Sirohydro_Cobaltochel/CbiX"/>
</dbReference>
<keyword evidence="1" id="KW-0479">Metal-binding</keyword>
<sequence length="237" mass="26448">MTTGILYVLHGRRGKVSTANLDLLTQLQHTYPNLQRTCFLEGDIQTLEDSLLTLQDQVTQILVVPILLFPATHVRWDLPRRIQAVARADLQLVYLQPLATTQAIFQFLKTQLAAALQQYPQRQVLLVAHGTPHFSEPGTQLQALAQQLQTSLHAPILWAHFKGRPQLDQVLAGQTEPLIVQRLFLTEGRIAGELQARIAAQLPDSVFLPTLENQPALAQAIVERLTPYLPTDLAQLA</sequence>
<gene>
    <name evidence="3" type="ORF">FC07_GL000404</name>
</gene>
<dbReference type="OrthoDB" id="9797895at2"/>
<dbReference type="AlphaFoldDB" id="A0A0R1GKM1"/>
<dbReference type="Pfam" id="PF01903">
    <property type="entry name" value="CbiX"/>
    <property type="match status" value="1"/>
</dbReference>
<evidence type="ECO:0000313" key="4">
    <source>
        <dbReference type="Proteomes" id="UP000051461"/>
    </source>
</evidence>
<keyword evidence="2" id="KW-0456">Lyase</keyword>
<evidence type="ECO:0000313" key="3">
    <source>
        <dbReference type="EMBL" id="KRK34652.1"/>
    </source>
</evidence>
<protein>
    <submittedName>
        <fullName evidence="3">Transcriptional regulator NirR</fullName>
    </submittedName>
</protein>
<name>A0A0R1GKM1_9LACO</name>
<dbReference type="PANTHER" id="PTHR33542">
    <property type="entry name" value="SIROHYDROCHLORIN FERROCHELATASE, CHLOROPLASTIC"/>
    <property type="match status" value="1"/>
</dbReference>
<evidence type="ECO:0000256" key="1">
    <source>
        <dbReference type="ARBA" id="ARBA00022723"/>
    </source>
</evidence>
<dbReference type="EMBL" id="AZDA01000090">
    <property type="protein sequence ID" value="KRK34652.1"/>
    <property type="molecule type" value="Genomic_DNA"/>
</dbReference>
<dbReference type="RefSeq" id="WP_057904913.1">
    <property type="nucleotide sequence ID" value="NZ_AZDA01000090.1"/>
</dbReference>
<dbReference type="Gene3D" id="3.40.50.1400">
    <property type="match status" value="2"/>
</dbReference>
<accession>A0A0R1GKM1</accession>
<dbReference type="Proteomes" id="UP000051461">
    <property type="component" value="Unassembled WGS sequence"/>
</dbReference>
<dbReference type="PATRIC" id="fig|1423726.3.peg.420"/>
<keyword evidence="4" id="KW-1185">Reference proteome</keyword>
<evidence type="ECO:0000256" key="2">
    <source>
        <dbReference type="ARBA" id="ARBA00023239"/>
    </source>
</evidence>